<dbReference type="Proteomes" id="UP001066276">
    <property type="component" value="Chromosome 2_1"/>
</dbReference>
<evidence type="ECO:0000256" key="1">
    <source>
        <dbReference type="SAM" id="MobiDB-lite"/>
    </source>
</evidence>
<organism evidence="2 3">
    <name type="scientific">Pleurodeles waltl</name>
    <name type="common">Iberian ribbed newt</name>
    <dbReference type="NCBI Taxonomy" id="8319"/>
    <lineage>
        <taxon>Eukaryota</taxon>
        <taxon>Metazoa</taxon>
        <taxon>Chordata</taxon>
        <taxon>Craniata</taxon>
        <taxon>Vertebrata</taxon>
        <taxon>Euteleostomi</taxon>
        <taxon>Amphibia</taxon>
        <taxon>Batrachia</taxon>
        <taxon>Caudata</taxon>
        <taxon>Salamandroidea</taxon>
        <taxon>Salamandridae</taxon>
        <taxon>Pleurodelinae</taxon>
        <taxon>Pleurodeles</taxon>
    </lineage>
</organism>
<keyword evidence="3" id="KW-1185">Reference proteome</keyword>
<feature type="region of interest" description="Disordered" evidence="1">
    <location>
        <begin position="242"/>
        <end position="280"/>
    </location>
</feature>
<dbReference type="EMBL" id="JANPWB010000003">
    <property type="protein sequence ID" value="KAJ1197757.1"/>
    <property type="molecule type" value="Genomic_DNA"/>
</dbReference>
<sequence>MARSIDLDRPGPPCIKEEVNPASAGRTTAATEYCVSLQRLWADCGVTAGDNAELSSESDAAALSMDEVGLAGPVLRLVQNLVLGSAGIGAVFSSQADWSLPCALWYQANGGLIVKQGRGSNGSSVWYSPSEGCCCSPASISHTRMGCWCAWSPGHYPVLHRQPAPRQVRPKARRGGGVEERTPQFSSGTLRRPSPSATAPTRSFPLTHCNAASSDLCSIYAVVAAWAQTRARSINILLRPSEHSERSSGVPRRFPHIPDDLSPHNGSAPQENLRFRRPGMKAPGLDGCHLRW</sequence>
<feature type="compositionally biased region" description="Polar residues" evidence="1">
    <location>
        <begin position="183"/>
        <end position="201"/>
    </location>
</feature>
<gene>
    <name evidence="2" type="ORF">NDU88_001605</name>
</gene>
<evidence type="ECO:0000313" key="2">
    <source>
        <dbReference type="EMBL" id="KAJ1197757.1"/>
    </source>
</evidence>
<comment type="caution">
    <text evidence="2">The sequence shown here is derived from an EMBL/GenBank/DDBJ whole genome shotgun (WGS) entry which is preliminary data.</text>
</comment>
<feature type="region of interest" description="Disordered" evidence="1">
    <location>
        <begin position="162"/>
        <end position="203"/>
    </location>
</feature>
<proteinExistence type="predicted"/>
<accession>A0AAV7VAF9</accession>
<protein>
    <submittedName>
        <fullName evidence="2">Uncharacterized protein</fullName>
    </submittedName>
</protein>
<dbReference type="AlphaFoldDB" id="A0AAV7VAF9"/>
<reference evidence="2" key="1">
    <citation type="journal article" date="2022" name="bioRxiv">
        <title>Sequencing and chromosome-scale assembly of the giantPleurodeles waltlgenome.</title>
        <authorList>
            <person name="Brown T."/>
            <person name="Elewa A."/>
            <person name="Iarovenko S."/>
            <person name="Subramanian E."/>
            <person name="Araus A.J."/>
            <person name="Petzold A."/>
            <person name="Susuki M."/>
            <person name="Suzuki K.-i.T."/>
            <person name="Hayashi T."/>
            <person name="Toyoda A."/>
            <person name="Oliveira C."/>
            <person name="Osipova E."/>
            <person name="Leigh N.D."/>
            <person name="Simon A."/>
            <person name="Yun M.H."/>
        </authorList>
    </citation>
    <scope>NUCLEOTIDE SEQUENCE</scope>
    <source>
        <strain evidence="2">20211129_DDA</strain>
        <tissue evidence="2">Liver</tissue>
    </source>
</reference>
<name>A0AAV7VAF9_PLEWA</name>
<evidence type="ECO:0000313" key="3">
    <source>
        <dbReference type="Proteomes" id="UP001066276"/>
    </source>
</evidence>